<reference evidence="2 3" key="1">
    <citation type="submission" date="2016-09" db="EMBL/GenBank/DDBJ databases">
        <title>genome sequence of Mycobacterium sp. 739 SCH.</title>
        <authorList>
            <person name="Greninger A.L."/>
            <person name="Qin X."/>
            <person name="Jerome K."/>
            <person name="Vora S."/>
            <person name="Quinn K."/>
        </authorList>
    </citation>
    <scope>NUCLEOTIDE SEQUENCE [LARGE SCALE GENOMIC DNA]</scope>
    <source>
        <strain evidence="2 3">SCH</strain>
    </source>
</reference>
<evidence type="ECO:0008006" key="4">
    <source>
        <dbReference type="Google" id="ProtNLM"/>
    </source>
</evidence>
<organism evidence="2 3">
    <name type="scientific">Mycolicibacterium grossiae</name>
    <dbReference type="NCBI Taxonomy" id="1552759"/>
    <lineage>
        <taxon>Bacteria</taxon>
        <taxon>Bacillati</taxon>
        <taxon>Actinomycetota</taxon>
        <taxon>Actinomycetes</taxon>
        <taxon>Mycobacteriales</taxon>
        <taxon>Mycobacteriaceae</taxon>
        <taxon>Mycolicibacterium</taxon>
    </lineage>
</organism>
<dbReference type="AlphaFoldDB" id="A0A1E8QBG6"/>
<feature type="compositionally biased region" description="Polar residues" evidence="1">
    <location>
        <begin position="29"/>
        <end position="45"/>
    </location>
</feature>
<accession>A0A1E8QBG6</accession>
<name>A0A1E8QBG6_9MYCO</name>
<feature type="region of interest" description="Disordered" evidence="1">
    <location>
        <begin position="1"/>
        <end position="59"/>
    </location>
</feature>
<gene>
    <name evidence="2" type="ORF">BEL07_00005</name>
</gene>
<keyword evidence="3" id="KW-1185">Reference proteome</keyword>
<dbReference type="Pfam" id="PF13814">
    <property type="entry name" value="Replic_Relax"/>
    <property type="match status" value="1"/>
</dbReference>
<dbReference type="Proteomes" id="UP000178953">
    <property type="component" value="Unassembled WGS sequence"/>
</dbReference>
<comment type="caution">
    <text evidence="2">The sequence shown here is derived from an EMBL/GenBank/DDBJ whole genome shotgun (WGS) entry which is preliminary data.</text>
</comment>
<evidence type="ECO:0000313" key="3">
    <source>
        <dbReference type="Proteomes" id="UP000178953"/>
    </source>
</evidence>
<protein>
    <recommendedName>
        <fullName evidence="4">Replication-relaxation</fullName>
    </recommendedName>
</protein>
<sequence length="330" mass="35759">MSASFTRPPRPSQTHSDGHPIAGPIGASSWPSSRLVSGVPSQSGAANDGAHPGTTPVRRRVRTADLDAIRERLSDRDWAVIRSVAEHQFLTGLQIAAFHFHDHAPASGPRIARRVLARLRALRVLGALERRVGGIRAGSEGLIHYVDVVGDQLLRGRSGRTARRSREPSARFVAHRLAVADAHLALVRAHRDAAVDLIDCVVEPAAWRSYTGPGGARLTLKADLYAETGAGDDLSHAWFIEVDLGTESIPTLLKKCRDFEAYRRTGTEQEQAGGFPIVVWSVTHRSQQKAADRRVALEKAIASDRSLPPQLFRVIAPQQLTALLVGGGQL</sequence>
<dbReference type="InterPro" id="IPR025855">
    <property type="entry name" value="Replic_Relax"/>
</dbReference>
<dbReference type="EMBL" id="MCHX01000001">
    <property type="protein sequence ID" value="OFJ55641.1"/>
    <property type="molecule type" value="Genomic_DNA"/>
</dbReference>
<evidence type="ECO:0000313" key="2">
    <source>
        <dbReference type="EMBL" id="OFJ55641.1"/>
    </source>
</evidence>
<dbReference type="RefSeq" id="WP_070351068.1">
    <property type="nucleotide sequence ID" value="NZ_CP043474.1"/>
</dbReference>
<proteinExistence type="predicted"/>
<dbReference type="OrthoDB" id="4146863at2"/>
<evidence type="ECO:0000256" key="1">
    <source>
        <dbReference type="SAM" id="MobiDB-lite"/>
    </source>
</evidence>